<organism evidence="4 5">
    <name type="scientific">Punica granatum</name>
    <name type="common">Pomegranate</name>
    <dbReference type="NCBI Taxonomy" id="22663"/>
    <lineage>
        <taxon>Eukaryota</taxon>
        <taxon>Viridiplantae</taxon>
        <taxon>Streptophyta</taxon>
        <taxon>Embryophyta</taxon>
        <taxon>Tracheophyta</taxon>
        <taxon>Spermatophyta</taxon>
        <taxon>Magnoliopsida</taxon>
        <taxon>eudicotyledons</taxon>
        <taxon>Gunneridae</taxon>
        <taxon>Pentapetalae</taxon>
        <taxon>rosids</taxon>
        <taxon>malvids</taxon>
        <taxon>Myrtales</taxon>
        <taxon>Lythraceae</taxon>
        <taxon>Punica</taxon>
    </lineage>
</organism>
<name>A0A218XJ48_PUNGR</name>
<sequence length="498" mass="55423">MLNLQKYPVTLQDPNVVLPQHPRRQSALKLLHGKPRGLSISNSQQHDEQPQLSPPFPHMSQSVAAIIFGDGSSESRRHLYPLTKRRSEGAIPIGANYRLIDAVVSNCINSNITKIYAITQFNSTSLNSHLSRAYSGVGLGKDGFVEVVAAYQSPENQAWFQGNADAVRRCLWMLGEYPVNEFLILPGHHLYKMEYQRLVEAHRKANADITIVALTADRARARRSGFGTLKLDPKNTVLKINCKEVESFENSEDVKCSAFLSTGIYLIRRDVMIKLLKECFPDENEIGEVVIQGAISLGMKVQAYLFDGYWEDMTSIGVFYRANMENTRKSNARFKSLQGPTYSFRHSFYDRDSPVYTLPRCLPPSIMSDSVITDSVIGDGCILNSCEIKRSVIGMRTRVEDGAMVDDSVIMGSDTYEWDVQRNSINGKSCAGVPPIGIGANTHIWKSIVDKNARIGKNVTIINRDSVQEGDREAEGYVIKDGIVVVLRGAVIPDSSIL</sequence>
<dbReference type="PANTHER" id="PTHR43523:SF17">
    <property type="entry name" value="INACTIVE GLUCOSE-1-PHOSPHATE ADENYLYLTRANSFERASE SMALL SUBUNIT 2, CHLOROPLASTIC"/>
    <property type="match status" value="1"/>
</dbReference>
<dbReference type="Proteomes" id="UP000197138">
    <property type="component" value="Unassembled WGS sequence"/>
</dbReference>
<reference evidence="5" key="1">
    <citation type="journal article" date="2017" name="Plant J.">
        <title>The pomegranate (Punica granatum L.) genome and the genomics of punicalagin biosynthesis.</title>
        <authorList>
            <person name="Qin G."/>
            <person name="Xu C."/>
            <person name="Ming R."/>
            <person name="Tang H."/>
            <person name="Guyot R."/>
            <person name="Kramer E.M."/>
            <person name="Hu Y."/>
            <person name="Yi X."/>
            <person name="Qi Y."/>
            <person name="Xu X."/>
            <person name="Gao Z."/>
            <person name="Pan H."/>
            <person name="Jian J."/>
            <person name="Tian Y."/>
            <person name="Yue Z."/>
            <person name="Xu Y."/>
        </authorList>
    </citation>
    <scope>NUCLEOTIDE SEQUENCE [LARGE SCALE GENOMIC DNA]</scope>
    <source>
        <strain evidence="5">cv. Dabenzi</strain>
    </source>
</reference>
<evidence type="ECO:0000256" key="2">
    <source>
        <dbReference type="SAM" id="MobiDB-lite"/>
    </source>
</evidence>
<accession>A0A218XJ48</accession>
<dbReference type="Gene3D" id="3.90.550.10">
    <property type="entry name" value="Spore Coat Polysaccharide Biosynthesis Protein SpsA, Chain A"/>
    <property type="match status" value="1"/>
</dbReference>
<dbReference type="Pfam" id="PF25247">
    <property type="entry name" value="LbH_GLGC"/>
    <property type="match status" value="1"/>
</dbReference>
<dbReference type="Pfam" id="PF00483">
    <property type="entry name" value="NTP_transferase"/>
    <property type="match status" value="1"/>
</dbReference>
<dbReference type="GO" id="GO:0008878">
    <property type="term" value="F:glucose-1-phosphate adenylyltransferase activity"/>
    <property type="evidence" value="ECO:0007669"/>
    <property type="project" value="InterPro"/>
</dbReference>
<dbReference type="CDD" id="cd02508">
    <property type="entry name" value="ADP_Glucose_PP"/>
    <property type="match status" value="1"/>
</dbReference>
<dbReference type="CDD" id="cd04651">
    <property type="entry name" value="LbH_G1P_AT_C"/>
    <property type="match status" value="1"/>
</dbReference>
<gene>
    <name evidence="4" type="ORF">CDL15_Pgr027587</name>
</gene>
<dbReference type="InterPro" id="IPR011004">
    <property type="entry name" value="Trimer_LpxA-like_sf"/>
</dbReference>
<dbReference type="InterPro" id="IPR005835">
    <property type="entry name" value="NTP_transferase_dom"/>
</dbReference>
<dbReference type="EMBL" id="MTKT01001287">
    <property type="protein sequence ID" value="OWM84800.1"/>
    <property type="molecule type" value="Genomic_DNA"/>
</dbReference>
<feature type="region of interest" description="Disordered" evidence="2">
    <location>
        <begin position="36"/>
        <end position="55"/>
    </location>
</feature>
<comment type="similarity">
    <text evidence="1">Belongs to the bacterial/plant glucose-1-phosphate adenylyltransferase family.</text>
</comment>
<dbReference type="SUPFAM" id="SSF53448">
    <property type="entry name" value="Nucleotide-diphospho-sugar transferases"/>
    <property type="match status" value="1"/>
</dbReference>
<evidence type="ECO:0000313" key="5">
    <source>
        <dbReference type="Proteomes" id="UP000197138"/>
    </source>
</evidence>
<dbReference type="InterPro" id="IPR011831">
    <property type="entry name" value="ADP-Glc_PPase"/>
</dbReference>
<evidence type="ECO:0000313" key="4">
    <source>
        <dbReference type="EMBL" id="OWM84800.1"/>
    </source>
</evidence>
<dbReference type="PANTHER" id="PTHR43523">
    <property type="entry name" value="GLUCOSE-1-PHOSPHATE ADENYLYLTRANSFERASE-RELATED"/>
    <property type="match status" value="1"/>
</dbReference>
<dbReference type="SUPFAM" id="SSF51161">
    <property type="entry name" value="Trimeric LpxA-like enzymes"/>
    <property type="match status" value="1"/>
</dbReference>
<protein>
    <recommendedName>
        <fullName evidence="3">Nucleotidyl transferase domain-containing protein</fullName>
    </recommendedName>
</protein>
<dbReference type="InterPro" id="IPR029044">
    <property type="entry name" value="Nucleotide-diphossugar_trans"/>
</dbReference>
<feature type="domain" description="Nucleotidyl transferase" evidence="3">
    <location>
        <begin position="78"/>
        <end position="327"/>
    </location>
</feature>
<dbReference type="Gene3D" id="2.160.10.10">
    <property type="entry name" value="Hexapeptide repeat proteins"/>
    <property type="match status" value="1"/>
</dbReference>
<evidence type="ECO:0000259" key="3">
    <source>
        <dbReference type="Pfam" id="PF00483"/>
    </source>
</evidence>
<dbReference type="GO" id="GO:0005978">
    <property type="term" value="P:glycogen biosynthetic process"/>
    <property type="evidence" value="ECO:0007669"/>
    <property type="project" value="InterPro"/>
</dbReference>
<comment type="caution">
    <text evidence="4">The sequence shown here is derived from an EMBL/GenBank/DDBJ whole genome shotgun (WGS) entry which is preliminary data.</text>
</comment>
<evidence type="ECO:0000256" key="1">
    <source>
        <dbReference type="ARBA" id="ARBA00010443"/>
    </source>
</evidence>
<proteinExistence type="inferred from homology"/>
<dbReference type="AlphaFoldDB" id="A0A218XJ48"/>